<protein>
    <submittedName>
        <fullName evidence="1">Substrate-binding domain-containing protein</fullName>
    </submittedName>
</protein>
<dbReference type="EMBL" id="CP042469">
    <property type="protein sequence ID" value="QOX65798.1"/>
    <property type="molecule type" value="Genomic_DNA"/>
</dbReference>
<name>A0ACD1AGY8_9FIRM</name>
<proteinExistence type="predicted"/>
<sequence length="350" mass="37759">MSITLLTGCGGAAPEESSGQDGAKDLPTVGITTGSSGTSWRNIMIDALEQVGTEYKDAGKIADYKIVNNVNNGDATEQANIIRDFISQGVNIILVNPNSPDALNGVIKEAQDAGILVLAFDATVTAPDVVNVTLDHYAWNEKNVQFIADAIGGKGNVIQVYGLDGHPANNERIQATDDVLESYPDIKMIASTSGGWDQTKAKEVTTQIIGSGQQIDGVITQDSMGFGVLSAFQDAGKLPKVMFGDPGTAFFKEWKKLRDAGADFKACAQPNPPGIGGTGFRIALNLYNGKEFREGLLDGTTYFYQVSSFYTDENFDEAWEMLKDKPDDYLLSEIMPQDKVDELFQDPITE</sequence>
<dbReference type="Proteomes" id="UP000594014">
    <property type="component" value="Chromosome"/>
</dbReference>
<keyword evidence="2" id="KW-1185">Reference proteome</keyword>
<accession>A0ACD1AGY8</accession>
<organism evidence="1 2">
    <name type="scientific">Anoxybacterium hadale</name>
    <dbReference type="NCBI Taxonomy" id="3408580"/>
    <lineage>
        <taxon>Bacteria</taxon>
        <taxon>Bacillati</taxon>
        <taxon>Bacillota</taxon>
        <taxon>Clostridia</taxon>
        <taxon>Peptostreptococcales</taxon>
        <taxon>Anaerovoracaceae</taxon>
        <taxon>Anoxybacterium</taxon>
    </lineage>
</organism>
<evidence type="ECO:0000313" key="1">
    <source>
        <dbReference type="EMBL" id="QOX65798.1"/>
    </source>
</evidence>
<reference evidence="1" key="1">
    <citation type="submission" date="2019-08" db="EMBL/GenBank/DDBJ databases">
        <title>Genome sequence of Clostridiales bacterium MT110.</title>
        <authorList>
            <person name="Cao J."/>
        </authorList>
    </citation>
    <scope>NUCLEOTIDE SEQUENCE</scope>
    <source>
        <strain evidence="1">MT110</strain>
    </source>
</reference>
<evidence type="ECO:0000313" key="2">
    <source>
        <dbReference type="Proteomes" id="UP000594014"/>
    </source>
</evidence>
<gene>
    <name evidence="1" type="ORF">FRZ06_01715</name>
</gene>